<dbReference type="HOGENOM" id="CLU_1332100_0_0_1"/>
<evidence type="ECO:0000313" key="2">
    <source>
        <dbReference type="EMBL" id="KIJ89566.1"/>
    </source>
</evidence>
<dbReference type="EMBL" id="KN839609">
    <property type="protein sequence ID" value="KIJ89566.1"/>
    <property type="molecule type" value="Genomic_DNA"/>
</dbReference>
<organism evidence="2 3">
    <name type="scientific">Laccaria amethystina LaAM-08-1</name>
    <dbReference type="NCBI Taxonomy" id="1095629"/>
    <lineage>
        <taxon>Eukaryota</taxon>
        <taxon>Fungi</taxon>
        <taxon>Dikarya</taxon>
        <taxon>Basidiomycota</taxon>
        <taxon>Agaricomycotina</taxon>
        <taxon>Agaricomycetes</taxon>
        <taxon>Agaricomycetidae</taxon>
        <taxon>Agaricales</taxon>
        <taxon>Agaricineae</taxon>
        <taxon>Hydnangiaceae</taxon>
        <taxon>Laccaria</taxon>
    </lineage>
</organism>
<dbReference type="Proteomes" id="UP000054477">
    <property type="component" value="Unassembled WGS sequence"/>
</dbReference>
<evidence type="ECO:0000256" key="1">
    <source>
        <dbReference type="SAM" id="MobiDB-lite"/>
    </source>
</evidence>
<evidence type="ECO:0000313" key="3">
    <source>
        <dbReference type="Proteomes" id="UP000054477"/>
    </source>
</evidence>
<dbReference type="OrthoDB" id="10500435at2759"/>
<sequence length="206" mass="22040">MELSFQVSLAGVKISDFGSAATHAKALAKYSSDVEKNNLLEDGTLKDAIIAGIPFSPCFCNKTKSCPFTFEPAPPNMLVSDTFGKEGGTYVVDVKPEFLKYFLVGSPACVKKKKKKKKNTKEDDKNGPGDNSATKTVEEPVDLTGPVDGDDGDIASLAQVQSSSANFEVQRPSLPFASCTDMELRLTANAIRYEKDDGGDAKGNGR</sequence>
<proteinExistence type="predicted"/>
<reference evidence="3" key="2">
    <citation type="submission" date="2015-01" db="EMBL/GenBank/DDBJ databases">
        <title>Evolutionary Origins and Diversification of the Mycorrhizal Mutualists.</title>
        <authorList>
            <consortium name="DOE Joint Genome Institute"/>
            <consortium name="Mycorrhizal Genomics Consortium"/>
            <person name="Kohler A."/>
            <person name="Kuo A."/>
            <person name="Nagy L.G."/>
            <person name="Floudas D."/>
            <person name="Copeland A."/>
            <person name="Barry K.W."/>
            <person name="Cichocki N."/>
            <person name="Veneault-Fourrey C."/>
            <person name="LaButti K."/>
            <person name="Lindquist E.A."/>
            <person name="Lipzen A."/>
            <person name="Lundell T."/>
            <person name="Morin E."/>
            <person name="Murat C."/>
            <person name="Riley R."/>
            <person name="Ohm R."/>
            <person name="Sun H."/>
            <person name="Tunlid A."/>
            <person name="Henrissat B."/>
            <person name="Grigoriev I.V."/>
            <person name="Hibbett D.S."/>
            <person name="Martin F."/>
        </authorList>
    </citation>
    <scope>NUCLEOTIDE SEQUENCE [LARGE SCALE GENOMIC DNA]</scope>
    <source>
        <strain evidence="3">LaAM-08-1</strain>
    </source>
</reference>
<keyword evidence="3" id="KW-1185">Reference proteome</keyword>
<dbReference type="AlphaFoldDB" id="A0A0C9WWC1"/>
<feature type="compositionally biased region" description="Polar residues" evidence="1">
    <location>
        <begin position="158"/>
        <end position="167"/>
    </location>
</feature>
<reference evidence="2 3" key="1">
    <citation type="submission" date="2014-04" db="EMBL/GenBank/DDBJ databases">
        <authorList>
            <consortium name="DOE Joint Genome Institute"/>
            <person name="Kuo A."/>
            <person name="Kohler A."/>
            <person name="Nagy L.G."/>
            <person name="Floudas D."/>
            <person name="Copeland A."/>
            <person name="Barry K.W."/>
            <person name="Cichocki N."/>
            <person name="Veneault-Fourrey C."/>
            <person name="LaButti K."/>
            <person name="Lindquist E.A."/>
            <person name="Lipzen A."/>
            <person name="Lundell T."/>
            <person name="Morin E."/>
            <person name="Murat C."/>
            <person name="Sun H."/>
            <person name="Tunlid A."/>
            <person name="Henrissat B."/>
            <person name="Grigoriev I.V."/>
            <person name="Hibbett D.S."/>
            <person name="Martin F."/>
            <person name="Nordberg H.P."/>
            <person name="Cantor M.N."/>
            <person name="Hua S.X."/>
        </authorList>
    </citation>
    <scope>NUCLEOTIDE SEQUENCE [LARGE SCALE GENOMIC DNA]</scope>
    <source>
        <strain evidence="2 3">LaAM-08-1</strain>
    </source>
</reference>
<gene>
    <name evidence="2" type="ORF">K443DRAFT_162634</name>
</gene>
<feature type="region of interest" description="Disordered" evidence="1">
    <location>
        <begin position="114"/>
        <end position="169"/>
    </location>
</feature>
<name>A0A0C9WWC1_9AGAR</name>
<protein>
    <submittedName>
        <fullName evidence="2">Uncharacterized protein</fullName>
    </submittedName>
</protein>
<accession>A0A0C9WWC1</accession>